<feature type="domain" description="ABC transmembrane type-1" evidence="9">
    <location>
        <begin position="82"/>
        <end position="271"/>
    </location>
</feature>
<evidence type="ECO:0000313" key="10">
    <source>
        <dbReference type="EMBL" id="ORJ25311.1"/>
    </source>
</evidence>
<keyword evidence="7 8" id="KW-0472">Membrane</keyword>
<accession>A0A1X0WEY4</accession>
<dbReference type="SUPFAM" id="SSF161098">
    <property type="entry name" value="MetI-like"/>
    <property type="match status" value="1"/>
</dbReference>
<dbReference type="GO" id="GO:0055085">
    <property type="term" value="P:transmembrane transport"/>
    <property type="evidence" value="ECO:0007669"/>
    <property type="project" value="InterPro"/>
</dbReference>
<feature type="transmembrane region" description="Helical" evidence="8">
    <location>
        <begin position="147"/>
        <end position="165"/>
    </location>
</feature>
<feature type="transmembrane region" description="Helical" evidence="8">
    <location>
        <begin position="20"/>
        <end position="42"/>
    </location>
</feature>
<dbReference type="InterPro" id="IPR000515">
    <property type="entry name" value="MetI-like"/>
</dbReference>
<evidence type="ECO:0000256" key="7">
    <source>
        <dbReference type="ARBA" id="ARBA00023136"/>
    </source>
</evidence>
<evidence type="ECO:0000313" key="11">
    <source>
        <dbReference type="Proteomes" id="UP000192536"/>
    </source>
</evidence>
<feature type="transmembrane region" description="Helical" evidence="8">
    <location>
        <begin position="88"/>
        <end position="109"/>
    </location>
</feature>
<feature type="transmembrane region" description="Helical" evidence="8">
    <location>
        <begin position="121"/>
        <end position="141"/>
    </location>
</feature>
<dbReference type="PANTHER" id="PTHR43386">
    <property type="entry name" value="OLIGOPEPTIDE TRANSPORT SYSTEM PERMEASE PROTEIN APPC"/>
    <property type="match status" value="1"/>
</dbReference>
<dbReference type="PROSITE" id="PS50928">
    <property type="entry name" value="ABC_TM1"/>
    <property type="match status" value="1"/>
</dbReference>
<comment type="caution">
    <text evidence="10">The sequence shown here is derived from an EMBL/GenBank/DDBJ whole genome shotgun (WGS) entry which is preliminary data.</text>
</comment>
<sequence length="283" mass="31283">MSELIAQRSITRKWRKHLPWSSVLGCVILALSLLMAFFPHLVATASPLKFDYRAILKGPSLQHFFGTDNFGRDIFSRVVYAYQIDLQIAFFTTLFPMVFGTLVGLLVGYFGGVAEMLFQRIVDAVVTFPLLVLVIAIVAILGPGLNSMYIAVGIIYWVFYAKLIAGEVSIQKRLEYVAAGKVMGYSTPRIIFRHVLPNVITTTLVYWMTDMALAILLGSSLGYLGLGAQPPTAEWGVLIASGKNFMDTAWWITIFPGIAIVLTGLGFSLFGDLLSDWLRPGSR</sequence>
<dbReference type="GeneID" id="93568938"/>
<comment type="similarity">
    <text evidence="8">Belongs to the binding-protein-dependent transport system permease family.</text>
</comment>
<dbReference type="Proteomes" id="UP000192536">
    <property type="component" value="Unassembled WGS sequence"/>
</dbReference>
<name>A0A1X0WEY4_9GAMM</name>
<dbReference type="PANTHER" id="PTHR43386:SF1">
    <property type="entry name" value="D,D-DIPEPTIDE TRANSPORT SYSTEM PERMEASE PROTEIN DDPC-RELATED"/>
    <property type="match status" value="1"/>
</dbReference>
<dbReference type="InterPro" id="IPR035906">
    <property type="entry name" value="MetI-like_sf"/>
</dbReference>
<evidence type="ECO:0000256" key="1">
    <source>
        <dbReference type="ARBA" id="ARBA00004429"/>
    </source>
</evidence>
<feature type="transmembrane region" description="Helical" evidence="8">
    <location>
        <begin position="248"/>
        <end position="274"/>
    </location>
</feature>
<dbReference type="RefSeq" id="WP_017492004.1">
    <property type="nucleotide sequence ID" value="NZ_CAUQAZ010000011.1"/>
</dbReference>
<keyword evidence="2 8" id="KW-0813">Transport</keyword>
<dbReference type="Pfam" id="PF00528">
    <property type="entry name" value="BPD_transp_1"/>
    <property type="match status" value="1"/>
</dbReference>
<dbReference type="GO" id="GO:0005886">
    <property type="term" value="C:plasma membrane"/>
    <property type="evidence" value="ECO:0007669"/>
    <property type="project" value="UniProtKB-SubCell"/>
</dbReference>
<evidence type="ECO:0000256" key="3">
    <source>
        <dbReference type="ARBA" id="ARBA00022475"/>
    </source>
</evidence>
<keyword evidence="3" id="KW-1003">Cell membrane</keyword>
<evidence type="ECO:0000256" key="2">
    <source>
        <dbReference type="ARBA" id="ARBA00022448"/>
    </source>
</evidence>
<dbReference type="InterPro" id="IPR050366">
    <property type="entry name" value="BP-dependent_transpt_permease"/>
</dbReference>
<reference evidence="10 11" key="1">
    <citation type="journal article" date="2017" name="Int. J. Syst. Evol. Microbiol.">
        <title>Rouxiella badensis sp. nov. and Rouxiella silvae sp. nov. isolated from peat bog soil in Germany and emendation of the genus description.</title>
        <authorList>
            <person name="Le Fleche-Mateos A."/>
            <person name="Kugler J.H."/>
            <person name="Hansen S.H."/>
            <person name="Syldatk C."/>
            <person name="Hausmann R."/>
            <person name="Lomprez F."/>
            <person name="Vandenbogaert M."/>
            <person name="Manuguerra J.C."/>
            <person name="Grimont P.A."/>
        </authorList>
    </citation>
    <scope>NUCLEOTIDE SEQUENCE [LARGE SCALE GENOMIC DNA]</scope>
    <source>
        <strain evidence="10 11">DSM 100043</strain>
    </source>
</reference>
<evidence type="ECO:0000259" key="9">
    <source>
        <dbReference type="PROSITE" id="PS50928"/>
    </source>
</evidence>
<organism evidence="10 11">
    <name type="scientific">Rouxiella badensis</name>
    <dbReference type="NCBI Taxonomy" id="1646377"/>
    <lineage>
        <taxon>Bacteria</taxon>
        <taxon>Pseudomonadati</taxon>
        <taxon>Pseudomonadota</taxon>
        <taxon>Gammaproteobacteria</taxon>
        <taxon>Enterobacterales</taxon>
        <taxon>Yersiniaceae</taxon>
        <taxon>Rouxiella</taxon>
    </lineage>
</organism>
<protein>
    <submittedName>
        <fullName evidence="10">Nickel ABC transporter permease</fullName>
    </submittedName>
</protein>
<evidence type="ECO:0000256" key="6">
    <source>
        <dbReference type="ARBA" id="ARBA00022989"/>
    </source>
</evidence>
<comment type="subcellular location">
    <subcellularLocation>
        <location evidence="1">Cell inner membrane</location>
        <topology evidence="1">Multi-pass membrane protein</topology>
    </subcellularLocation>
    <subcellularLocation>
        <location evidence="8">Cell membrane</location>
        <topology evidence="8">Multi-pass membrane protein</topology>
    </subcellularLocation>
</comment>
<dbReference type="STRING" id="1646377.BS640_11880"/>
<gene>
    <name evidence="10" type="ORF">BS640_11880</name>
</gene>
<dbReference type="EMBL" id="MRWE01000017">
    <property type="protein sequence ID" value="ORJ25311.1"/>
    <property type="molecule type" value="Genomic_DNA"/>
</dbReference>
<keyword evidence="5 8" id="KW-0812">Transmembrane</keyword>
<keyword evidence="11" id="KW-1185">Reference proteome</keyword>
<keyword evidence="4" id="KW-0997">Cell inner membrane</keyword>
<keyword evidence="6 8" id="KW-1133">Transmembrane helix</keyword>
<proteinExistence type="inferred from homology"/>
<dbReference type="CDD" id="cd06261">
    <property type="entry name" value="TM_PBP2"/>
    <property type="match status" value="1"/>
</dbReference>
<evidence type="ECO:0000256" key="8">
    <source>
        <dbReference type="RuleBase" id="RU363032"/>
    </source>
</evidence>
<dbReference type="Gene3D" id="1.10.3720.10">
    <property type="entry name" value="MetI-like"/>
    <property type="match status" value="1"/>
</dbReference>
<evidence type="ECO:0000256" key="4">
    <source>
        <dbReference type="ARBA" id="ARBA00022519"/>
    </source>
</evidence>
<dbReference type="AlphaFoldDB" id="A0A1X0WEY4"/>
<evidence type="ECO:0000256" key="5">
    <source>
        <dbReference type="ARBA" id="ARBA00022692"/>
    </source>
</evidence>